<dbReference type="Pfam" id="PF00724">
    <property type="entry name" value="Oxidored_FMN"/>
    <property type="match status" value="1"/>
</dbReference>
<dbReference type="PANTHER" id="PTHR22893">
    <property type="entry name" value="NADH OXIDOREDUCTASE-RELATED"/>
    <property type="match status" value="1"/>
</dbReference>
<evidence type="ECO:0000313" key="5">
    <source>
        <dbReference type="EMBL" id="SIT54871.1"/>
    </source>
</evidence>
<reference evidence="6" key="1">
    <citation type="submission" date="2017-01" db="EMBL/GenBank/DDBJ databases">
        <authorList>
            <person name="Brunel B."/>
        </authorList>
    </citation>
    <scope>NUCLEOTIDE SEQUENCE [LARGE SCALE GENOMIC DNA]</scope>
</reference>
<dbReference type="EMBL" id="FTPD01000011">
    <property type="protein sequence ID" value="SIT54871.1"/>
    <property type="molecule type" value="Genomic_DNA"/>
</dbReference>
<dbReference type="InterPro" id="IPR045247">
    <property type="entry name" value="Oye-like"/>
</dbReference>
<dbReference type="GO" id="GO:0010181">
    <property type="term" value="F:FMN binding"/>
    <property type="evidence" value="ECO:0007669"/>
    <property type="project" value="InterPro"/>
</dbReference>
<comment type="similarity">
    <text evidence="2">Belongs to the NADH:flavin oxidoreductase/NADH oxidase family.</text>
</comment>
<dbReference type="PANTHER" id="PTHR22893:SF91">
    <property type="entry name" value="NADPH DEHYDROGENASE 2-RELATED"/>
    <property type="match status" value="1"/>
</dbReference>
<dbReference type="CDD" id="cd02933">
    <property type="entry name" value="OYE_like_FMN"/>
    <property type="match status" value="1"/>
</dbReference>
<comment type="cofactor">
    <cofactor evidence="1">
        <name>FMN</name>
        <dbReference type="ChEBI" id="CHEBI:58210"/>
    </cofactor>
</comment>
<keyword evidence="3 5" id="KW-0560">Oxidoreductase</keyword>
<dbReference type="EC" id="1.-.-.-" evidence="5"/>
<evidence type="ECO:0000259" key="4">
    <source>
        <dbReference type="Pfam" id="PF00724"/>
    </source>
</evidence>
<gene>
    <name evidence="5" type="primary">nemA</name>
    <name evidence="5" type="ORF">BQ8794_190005</name>
</gene>
<evidence type="ECO:0000256" key="3">
    <source>
        <dbReference type="ARBA" id="ARBA00023002"/>
    </source>
</evidence>
<evidence type="ECO:0000256" key="2">
    <source>
        <dbReference type="ARBA" id="ARBA00005979"/>
    </source>
</evidence>
<dbReference type="Gene3D" id="3.20.20.70">
    <property type="entry name" value="Aldolase class I"/>
    <property type="match status" value="1"/>
</dbReference>
<protein>
    <submittedName>
        <fullName evidence="5">N-ethylmaleimide reductase</fullName>
        <ecNumber evidence="5">1.-.-.-</ecNumber>
    </submittedName>
</protein>
<keyword evidence="6" id="KW-1185">Reference proteome</keyword>
<evidence type="ECO:0000256" key="1">
    <source>
        <dbReference type="ARBA" id="ARBA00001917"/>
    </source>
</evidence>
<dbReference type="RefSeq" id="WP_077376471.1">
    <property type="nucleotide sequence ID" value="NZ_FTPD01000011.1"/>
</dbReference>
<dbReference type="InterPro" id="IPR013785">
    <property type="entry name" value="Aldolase_TIM"/>
</dbReference>
<dbReference type="Proteomes" id="UP000188388">
    <property type="component" value="Unassembled WGS sequence"/>
</dbReference>
<dbReference type="GO" id="GO:0016628">
    <property type="term" value="F:oxidoreductase activity, acting on the CH-CH group of donors, NAD or NADP as acceptor"/>
    <property type="evidence" value="ECO:0007669"/>
    <property type="project" value="UniProtKB-ARBA"/>
</dbReference>
<proteinExistence type="inferred from homology"/>
<dbReference type="AlphaFoldDB" id="A0A1R3V4S1"/>
<dbReference type="SUPFAM" id="SSF51395">
    <property type="entry name" value="FMN-linked oxidoreductases"/>
    <property type="match status" value="1"/>
</dbReference>
<dbReference type="STRING" id="1631249.BQ8794_190005"/>
<accession>A0A1R3V4S1</accession>
<dbReference type="InterPro" id="IPR001155">
    <property type="entry name" value="OxRdtase_FMN_N"/>
</dbReference>
<evidence type="ECO:0000313" key="6">
    <source>
        <dbReference type="Proteomes" id="UP000188388"/>
    </source>
</evidence>
<dbReference type="GO" id="GO:0005829">
    <property type="term" value="C:cytosol"/>
    <property type="evidence" value="ECO:0007669"/>
    <property type="project" value="UniProtKB-ARBA"/>
</dbReference>
<name>A0A1R3V4S1_9HYPH</name>
<sequence length="370" mass="39478">MSNLFSPIHVGAFDLSHRVVLAPLTRMRAEIPGNVPGQAMADYYASRATPGGLLIAEATYIARQGNGGFGSPGIETDDQAAGWRKVVDAVHARGATIVLQLWHVGRVSHVSLQPDGGVPVAPSEGDAGLGVLLKGRPGPATAPRALAMEEIAAVVEQYRAAAERAKQAGFDGIEMHGANGYLIDQFLQDGSNRRTDIHGGSIESRARFLFEVVDAVTTVWSPDRVGVRVGPSNTFNQMHDSDPQALFAHVAKGLGDRSIAYLHVIEPRVKGNAEVGEMPPVAAENLKPIFQGPVIAAGGFNAADAAAIVARGGADLVAFGRHFIANPDLVHRLKEKLPLNKYDRETFYYGGAKGYSDYPLYDKTIREEVA</sequence>
<feature type="domain" description="NADH:flavin oxidoreductase/NADH oxidase N-terminal" evidence="4">
    <location>
        <begin position="3"/>
        <end position="340"/>
    </location>
</feature>
<dbReference type="FunFam" id="3.20.20.70:FF:000059">
    <property type="entry name" value="N-ethylmaleimide reductase, FMN-linked"/>
    <property type="match status" value="1"/>
</dbReference>
<organism evidence="5 6">
    <name type="scientific">Mesorhizobium prunaredense</name>
    <dbReference type="NCBI Taxonomy" id="1631249"/>
    <lineage>
        <taxon>Bacteria</taxon>
        <taxon>Pseudomonadati</taxon>
        <taxon>Pseudomonadota</taxon>
        <taxon>Alphaproteobacteria</taxon>
        <taxon>Hyphomicrobiales</taxon>
        <taxon>Phyllobacteriaceae</taxon>
        <taxon>Mesorhizobium</taxon>
    </lineage>
</organism>